<evidence type="ECO:0000256" key="8">
    <source>
        <dbReference type="SAM" id="SignalP"/>
    </source>
</evidence>
<dbReference type="InterPro" id="IPR037066">
    <property type="entry name" value="Plug_dom_sf"/>
</dbReference>
<keyword evidence="3 7" id="KW-1134">Transmembrane beta strand</keyword>
<dbReference type="NCBIfam" id="TIGR04056">
    <property type="entry name" value="OMP_RagA_SusC"/>
    <property type="match status" value="1"/>
</dbReference>
<dbReference type="RefSeq" id="WP_118260510.1">
    <property type="nucleotide sequence ID" value="NZ_CALBWO010000019.1"/>
</dbReference>
<protein>
    <submittedName>
        <fullName evidence="10">SusC/RagA family TonB-linked outer membrane protein</fullName>
    </submittedName>
</protein>
<dbReference type="InterPro" id="IPR012910">
    <property type="entry name" value="Plug_dom"/>
</dbReference>
<dbReference type="PROSITE" id="PS52016">
    <property type="entry name" value="TONB_DEPENDENT_REC_3"/>
    <property type="match status" value="1"/>
</dbReference>
<evidence type="ECO:0000313" key="10">
    <source>
        <dbReference type="EMBL" id="RGV33609.1"/>
    </source>
</evidence>
<dbReference type="Gene3D" id="2.40.170.20">
    <property type="entry name" value="TonB-dependent receptor, beta-barrel domain"/>
    <property type="match status" value="1"/>
</dbReference>
<dbReference type="Pfam" id="PF07715">
    <property type="entry name" value="Plug"/>
    <property type="match status" value="1"/>
</dbReference>
<dbReference type="SUPFAM" id="SSF56935">
    <property type="entry name" value="Porins"/>
    <property type="match status" value="1"/>
</dbReference>
<accession>A0A412X093</accession>
<sequence>MKKKQSFYYFYGKKNLLKIMRLLFILMTMTSMTISANGFSQEQRVTLDVKNVGAMELFKQIQKETNLFFVYNDADLISFNNLSVSAKDEAVDVLLNRVFTGLKFLFEENVIIVKPTVTKDEKKEVKKFVIKGKVVDEKKQPLPGVTVRLDSTTVGCATDAQGTFTLALPVETGRLIFSFVGFKQEIKKFKAGDELLVVLKEDVSDLDEVTVIAYGERNKRELIGSVSSVKAKDLEEVPSASLQNLLQGHMAGVEVSNISGAPGGGGSRVIVRGYNSLMNGTTSGEPLYVVDGVPIHSFTSPVTGTNTLAEIDPATIESVEVLKDAASAAIYGSRASNGVILITTKKGKVGRGDFQANVSYSYSVLPKTPEQIIGNGERRWWLNAARNYRLSGNFGNPMTGDNWQLPKSYYEAYANNAGTYDYFWGNGHSLENDGYGYIPSIQDSLNPFYNNATNWWKQVFRHGKIINANLQSSGGNERVTYLVGGGWYQEEGIMYGSEFKRANLISNVNMKPRKNLSLDARLYLSYSDRSRGTSSGLGGASIEKLTADPKGTSSLLPAEGEVKERLLQMLNSKVDKGYSYNIRTSLNLGYEFIAGLKLTASISANYSEARSNSFRPSFLDQQNNLSESVGQMEGNMILQNEELLSYRFSLKEKHNFDLLFGFSYIRTSMNSLYGSGKGSPSDKIHYVVDGFPTKETIAGEVVPLQKYSSDFEEKVQVSGFGRIAYNFKQKYLTEFTLRRDGSSVFGEDVRWATFPSVAVGWAFSEEQFMDKLWWLSYGKIRASWGTSGQEFNQPYLAHGTYVLGDLFLGGVGMDPATIFNKSLTWEESDQYDLGLDVDLFDYRLKFKLDYYYKYSKSVLWNAPLPGSVYYFNSAWQNALEVSNEGLELEMVADILRETKVSWRARFNISRNWNRFEKSYSGLDVPGNTNPYVIGRSLFGFYVYKNLGMIQNAEDVPSYFDQNMYQNALYANSYGTTYREGMYQLADLNGDGRIDGDNDRYYAASTLPLASGGFANELIWKGFDLNVLFTFSFGRKMINRLKKGGLVFDTKFGPVFQDYRNLTFWQQPGDETDYPRIEAAYAGYTGQFDAFTDKDIETVGFVRLKQLTLGYNVPKEIMKKIGLESGRVFFTGENLFLITNYSGVDPETVDPISGFDNFDNYPLARKLTLGLTIKF</sequence>
<gene>
    <name evidence="10" type="ORF">DWW18_10620</name>
</gene>
<feature type="signal peptide" evidence="8">
    <location>
        <begin position="1"/>
        <end position="36"/>
    </location>
</feature>
<keyword evidence="8" id="KW-0732">Signal</keyword>
<dbReference type="InterPro" id="IPR023996">
    <property type="entry name" value="TonB-dep_OMP_SusC/RagA"/>
</dbReference>
<evidence type="ECO:0000256" key="5">
    <source>
        <dbReference type="ARBA" id="ARBA00023136"/>
    </source>
</evidence>
<name>A0A412X093_9BACT</name>
<dbReference type="SUPFAM" id="SSF49464">
    <property type="entry name" value="Carboxypeptidase regulatory domain-like"/>
    <property type="match status" value="1"/>
</dbReference>
<dbReference type="InterPro" id="IPR023997">
    <property type="entry name" value="TonB-dep_OMP_SusC/RagA_CS"/>
</dbReference>
<dbReference type="Proteomes" id="UP000283589">
    <property type="component" value="Unassembled WGS sequence"/>
</dbReference>
<evidence type="ECO:0000256" key="2">
    <source>
        <dbReference type="ARBA" id="ARBA00022448"/>
    </source>
</evidence>
<keyword evidence="6 7" id="KW-0998">Cell outer membrane</keyword>
<evidence type="ECO:0000256" key="1">
    <source>
        <dbReference type="ARBA" id="ARBA00004571"/>
    </source>
</evidence>
<keyword evidence="2 7" id="KW-0813">Transport</keyword>
<feature type="domain" description="TonB-dependent receptor plug" evidence="9">
    <location>
        <begin position="219"/>
        <end position="339"/>
    </location>
</feature>
<comment type="subcellular location">
    <subcellularLocation>
        <location evidence="1 7">Cell outer membrane</location>
        <topology evidence="1 7">Multi-pass membrane protein</topology>
    </subcellularLocation>
</comment>
<dbReference type="GO" id="GO:0009279">
    <property type="term" value="C:cell outer membrane"/>
    <property type="evidence" value="ECO:0007669"/>
    <property type="project" value="UniProtKB-SubCell"/>
</dbReference>
<comment type="similarity">
    <text evidence="7">Belongs to the TonB-dependent receptor family.</text>
</comment>
<evidence type="ECO:0000256" key="7">
    <source>
        <dbReference type="PROSITE-ProRule" id="PRU01360"/>
    </source>
</evidence>
<dbReference type="EMBL" id="QRZA01000012">
    <property type="protein sequence ID" value="RGV33609.1"/>
    <property type="molecule type" value="Genomic_DNA"/>
</dbReference>
<feature type="chain" id="PRO_5018965232" evidence="8">
    <location>
        <begin position="37"/>
        <end position="1174"/>
    </location>
</feature>
<evidence type="ECO:0000256" key="6">
    <source>
        <dbReference type="ARBA" id="ARBA00023237"/>
    </source>
</evidence>
<evidence type="ECO:0000256" key="3">
    <source>
        <dbReference type="ARBA" id="ARBA00022452"/>
    </source>
</evidence>
<keyword evidence="5 7" id="KW-0472">Membrane</keyword>
<dbReference type="Pfam" id="PF13715">
    <property type="entry name" value="CarbopepD_reg_2"/>
    <property type="match status" value="1"/>
</dbReference>
<evidence type="ECO:0000259" key="9">
    <source>
        <dbReference type="Pfam" id="PF07715"/>
    </source>
</evidence>
<reference evidence="10 11" key="1">
    <citation type="submission" date="2018-08" db="EMBL/GenBank/DDBJ databases">
        <title>A genome reference for cultivated species of the human gut microbiota.</title>
        <authorList>
            <person name="Zou Y."/>
            <person name="Xue W."/>
            <person name="Luo G."/>
        </authorList>
    </citation>
    <scope>NUCLEOTIDE SEQUENCE [LARGE SCALE GENOMIC DNA]</scope>
    <source>
        <strain evidence="10 11">AF14-49</strain>
    </source>
</reference>
<evidence type="ECO:0000313" key="11">
    <source>
        <dbReference type="Proteomes" id="UP000283589"/>
    </source>
</evidence>
<dbReference type="NCBIfam" id="TIGR04057">
    <property type="entry name" value="SusC_RagA_signa"/>
    <property type="match status" value="1"/>
</dbReference>
<dbReference type="Gene3D" id="2.170.130.10">
    <property type="entry name" value="TonB-dependent receptor, plug domain"/>
    <property type="match status" value="1"/>
</dbReference>
<dbReference type="InterPro" id="IPR036942">
    <property type="entry name" value="Beta-barrel_TonB_sf"/>
</dbReference>
<proteinExistence type="inferred from homology"/>
<keyword evidence="4 7" id="KW-0812">Transmembrane</keyword>
<evidence type="ECO:0000256" key="4">
    <source>
        <dbReference type="ARBA" id="ARBA00022692"/>
    </source>
</evidence>
<dbReference type="InterPro" id="IPR008969">
    <property type="entry name" value="CarboxyPept-like_regulatory"/>
</dbReference>
<dbReference type="AlphaFoldDB" id="A0A412X093"/>
<dbReference type="Gene3D" id="2.60.40.1120">
    <property type="entry name" value="Carboxypeptidase-like, regulatory domain"/>
    <property type="match status" value="1"/>
</dbReference>
<comment type="caution">
    <text evidence="10">The sequence shown here is derived from an EMBL/GenBank/DDBJ whole genome shotgun (WGS) entry which is preliminary data.</text>
</comment>
<dbReference type="InterPro" id="IPR039426">
    <property type="entry name" value="TonB-dep_rcpt-like"/>
</dbReference>
<organism evidence="10 11">
    <name type="scientific">Butyricimonas virosa</name>
    <dbReference type="NCBI Taxonomy" id="544645"/>
    <lineage>
        <taxon>Bacteria</taxon>
        <taxon>Pseudomonadati</taxon>
        <taxon>Bacteroidota</taxon>
        <taxon>Bacteroidia</taxon>
        <taxon>Bacteroidales</taxon>
        <taxon>Odoribacteraceae</taxon>
        <taxon>Butyricimonas</taxon>
    </lineage>
</organism>